<evidence type="ECO:0000313" key="2">
    <source>
        <dbReference type="EMBL" id="PYI31220.1"/>
    </source>
</evidence>
<dbReference type="EMBL" id="KZ825505">
    <property type="protein sequence ID" value="PYI31220.1"/>
    <property type="molecule type" value="Genomic_DNA"/>
</dbReference>
<keyword evidence="1" id="KW-0812">Transmembrane</keyword>
<keyword evidence="3" id="KW-1185">Reference proteome</keyword>
<name>A0A2V5IRI6_9EURO</name>
<evidence type="ECO:0000256" key="1">
    <source>
        <dbReference type="SAM" id="Phobius"/>
    </source>
</evidence>
<sequence length="54" mass="6026">MILFTPLGFSSWCGPAGVLFSFLFFLSATTRFPEDQPDIGDMHNCLYEEAPPPN</sequence>
<gene>
    <name evidence="2" type="ORF">BP00DRAFT_425687</name>
</gene>
<reference evidence="2 3" key="1">
    <citation type="submission" date="2018-02" db="EMBL/GenBank/DDBJ databases">
        <title>The genomes of Aspergillus section Nigri reveals drivers in fungal speciation.</title>
        <authorList>
            <consortium name="DOE Joint Genome Institute"/>
            <person name="Vesth T.C."/>
            <person name="Nybo J."/>
            <person name="Theobald S."/>
            <person name="Brandl J."/>
            <person name="Frisvad J.C."/>
            <person name="Nielsen K.F."/>
            <person name="Lyhne E.K."/>
            <person name="Kogle M.E."/>
            <person name="Kuo A."/>
            <person name="Riley R."/>
            <person name="Clum A."/>
            <person name="Nolan M."/>
            <person name="Lipzen A."/>
            <person name="Salamov A."/>
            <person name="Henrissat B."/>
            <person name="Wiebenga A."/>
            <person name="De vries R.P."/>
            <person name="Grigoriev I.V."/>
            <person name="Mortensen U.H."/>
            <person name="Andersen M.R."/>
            <person name="Baker S.E."/>
        </authorList>
    </citation>
    <scope>NUCLEOTIDE SEQUENCE [LARGE SCALE GENOMIC DNA]</scope>
    <source>
        <strain evidence="2 3">CBS 114.80</strain>
    </source>
</reference>
<accession>A0A2V5IRI6</accession>
<keyword evidence="1" id="KW-1133">Transmembrane helix</keyword>
<evidence type="ECO:0000313" key="3">
    <source>
        <dbReference type="Proteomes" id="UP000248817"/>
    </source>
</evidence>
<feature type="transmembrane region" description="Helical" evidence="1">
    <location>
        <begin position="6"/>
        <end position="26"/>
    </location>
</feature>
<dbReference type="AlphaFoldDB" id="A0A2V5IRI6"/>
<organism evidence="2 3">
    <name type="scientific">Aspergillus indologenus CBS 114.80</name>
    <dbReference type="NCBI Taxonomy" id="1450541"/>
    <lineage>
        <taxon>Eukaryota</taxon>
        <taxon>Fungi</taxon>
        <taxon>Dikarya</taxon>
        <taxon>Ascomycota</taxon>
        <taxon>Pezizomycotina</taxon>
        <taxon>Eurotiomycetes</taxon>
        <taxon>Eurotiomycetidae</taxon>
        <taxon>Eurotiales</taxon>
        <taxon>Aspergillaceae</taxon>
        <taxon>Aspergillus</taxon>
        <taxon>Aspergillus subgen. Circumdati</taxon>
    </lineage>
</organism>
<protein>
    <submittedName>
        <fullName evidence="2">Uncharacterized protein</fullName>
    </submittedName>
</protein>
<proteinExistence type="predicted"/>
<keyword evidence="1" id="KW-0472">Membrane</keyword>
<dbReference type="Proteomes" id="UP000248817">
    <property type="component" value="Unassembled WGS sequence"/>
</dbReference>